<evidence type="ECO:0000313" key="3">
    <source>
        <dbReference type="Proteomes" id="UP000274822"/>
    </source>
</evidence>
<feature type="non-terminal residue" evidence="2">
    <location>
        <position position="193"/>
    </location>
</feature>
<evidence type="ECO:0000256" key="1">
    <source>
        <dbReference type="ARBA" id="ARBA00022574"/>
    </source>
</evidence>
<dbReference type="PANTHER" id="PTHR46108:SF4">
    <property type="entry name" value="BLUE CHEESE"/>
    <property type="match status" value="1"/>
</dbReference>
<dbReference type="Proteomes" id="UP000274822">
    <property type="component" value="Unassembled WGS sequence"/>
</dbReference>
<name>A0A433P959_9FUNG</name>
<dbReference type="InterPro" id="IPR051944">
    <property type="entry name" value="BEACH_domain_protein"/>
</dbReference>
<feature type="non-terminal residue" evidence="2">
    <location>
        <position position="1"/>
    </location>
</feature>
<organism evidence="2 3">
    <name type="scientific">Jimgerdemannia flammicorona</name>
    <dbReference type="NCBI Taxonomy" id="994334"/>
    <lineage>
        <taxon>Eukaryota</taxon>
        <taxon>Fungi</taxon>
        <taxon>Fungi incertae sedis</taxon>
        <taxon>Mucoromycota</taxon>
        <taxon>Mucoromycotina</taxon>
        <taxon>Endogonomycetes</taxon>
        <taxon>Endogonales</taxon>
        <taxon>Endogonaceae</taxon>
        <taxon>Jimgerdemannia</taxon>
    </lineage>
</organism>
<dbReference type="AlphaFoldDB" id="A0A433P959"/>
<dbReference type="EMBL" id="RBNJ01028214">
    <property type="protein sequence ID" value="RUS14042.1"/>
    <property type="molecule type" value="Genomic_DNA"/>
</dbReference>
<evidence type="ECO:0000313" key="2">
    <source>
        <dbReference type="EMBL" id="RUS14042.1"/>
    </source>
</evidence>
<dbReference type="PANTHER" id="PTHR46108">
    <property type="entry name" value="BLUE CHEESE"/>
    <property type="match status" value="1"/>
</dbReference>
<accession>A0A433P959</accession>
<comment type="caution">
    <text evidence="2">The sequence shown here is derived from an EMBL/GenBank/DDBJ whole genome shotgun (WGS) entry which is preliminary data.</text>
</comment>
<gene>
    <name evidence="2" type="ORF">BC938DRAFT_477562</name>
</gene>
<keyword evidence="1" id="KW-0853">WD repeat</keyword>
<proteinExistence type="predicted"/>
<protein>
    <submittedName>
        <fullName evidence="2">Uncharacterized protein</fullName>
    </submittedName>
</protein>
<sequence>ISAQLSRASGEFGVYASIIILKFHHNYSHIQFESYLLTHVTLSLKSDLQLNTSLMSDTRIMGNIAKYAQLAVDAVFQGWYLNGTEQIHDFLAAILETLQSFESVGIKGASDQSLSTLYRAFNRIIMLKFSDLEQGDMNANNIITLLNKCIYHQKIILSVYNTDNEFLRCLCYHLYKFMLFADESVRATAMNVC</sequence>
<reference evidence="2 3" key="1">
    <citation type="journal article" date="2018" name="New Phytol.">
        <title>Phylogenomics of Endogonaceae and evolution of mycorrhizas within Mucoromycota.</title>
        <authorList>
            <person name="Chang Y."/>
            <person name="Desiro A."/>
            <person name="Na H."/>
            <person name="Sandor L."/>
            <person name="Lipzen A."/>
            <person name="Clum A."/>
            <person name="Barry K."/>
            <person name="Grigoriev I.V."/>
            <person name="Martin F.M."/>
            <person name="Stajich J.E."/>
            <person name="Smith M.E."/>
            <person name="Bonito G."/>
            <person name="Spatafora J.W."/>
        </authorList>
    </citation>
    <scope>NUCLEOTIDE SEQUENCE [LARGE SCALE GENOMIC DNA]</scope>
    <source>
        <strain evidence="2 3">AD002</strain>
    </source>
</reference>
<keyword evidence="3" id="KW-1185">Reference proteome</keyword>